<evidence type="ECO:0000259" key="5">
    <source>
        <dbReference type="PROSITE" id="PS50977"/>
    </source>
</evidence>
<keyword evidence="1" id="KW-0805">Transcription regulation</keyword>
<dbReference type="OrthoDB" id="1669699at2"/>
<proteinExistence type="predicted"/>
<evidence type="ECO:0000313" key="6">
    <source>
        <dbReference type="EMBL" id="PKF68123.1"/>
    </source>
</evidence>
<accession>A0A2N0X5Y8</accession>
<dbReference type="Pfam" id="PF17932">
    <property type="entry name" value="TetR_C_24"/>
    <property type="match status" value="1"/>
</dbReference>
<evidence type="ECO:0000256" key="1">
    <source>
        <dbReference type="ARBA" id="ARBA00023015"/>
    </source>
</evidence>
<evidence type="ECO:0000256" key="3">
    <source>
        <dbReference type="ARBA" id="ARBA00023163"/>
    </source>
</evidence>
<evidence type="ECO:0000256" key="4">
    <source>
        <dbReference type="PROSITE-ProRule" id="PRU00335"/>
    </source>
</evidence>
<dbReference type="InterPro" id="IPR050109">
    <property type="entry name" value="HTH-type_TetR-like_transc_reg"/>
</dbReference>
<protein>
    <submittedName>
        <fullName evidence="6">TetR family transcriptional regulator</fullName>
    </submittedName>
</protein>
<dbReference type="GO" id="GO:0003700">
    <property type="term" value="F:DNA-binding transcription factor activity"/>
    <property type="evidence" value="ECO:0007669"/>
    <property type="project" value="TreeGrafter"/>
</dbReference>
<comment type="caution">
    <text evidence="6">The sequence shown here is derived from an EMBL/GenBank/DDBJ whole genome shotgun (WGS) entry which is preliminary data.</text>
</comment>
<dbReference type="GO" id="GO:0000976">
    <property type="term" value="F:transcription cis-regulatory region binding"/>
    <property type="evidence" value="ECO:0007669"/>
    <property type="project" value="TreeGrafter"/>
</dbReference>
<dbReference type="SUPFAM" id="SSF46689">
    <property type="entry name" value="Homeodomain-like"/>
    <property type="match status" value="1"/>
</dbReference>
<dbReference type="Pfam" id="PF00440">
    <property type="entry name" value="TetR_N"/>
    <property type="match status" value="1"/>
</dbReference>
<dbReference type="InterPro" id="IPR041490">
    <property type="entry name" value="KstR2_TetR_C"/>
</dbReference>
<keyword evidence="3" id="KW-0804">Transcription</keyword>
<dbReference type="InterPro" id="IPR001647">
    <property type="entry name" value="HTH_TetR"/>
</dbReference>
<keyword evidence="2 4" id="KW-0238">DNA-binding</keyword>
<dbReference type="AlphaFoldDB" id="A0A2N0X5Y8"/>
<dbReference type="InterPro" id="IPR009057">
    <property type="entry name" value="Homeodomain-like_sf"/>
</dbReference>
<evidence type="ECO:0000256" key="2">
    <source>
        <dbReference type="ARBA" id="ARBA00023125"/>
    </source>
</evidence>
<dbReference type="STRING" id="1121365.GCA_000375365_00415"/>
<dbReference type="EMBL" id="PJAF01000026">
    <property type="protein sequence ID" value="PKF68123.1"/>
    <property type="molecule type" value="Genomic_DNA"/>
</dbReference>
<dbReference type="SUPFAM" id="SSF48498">
    <property type="entry name" value="Tetracyclin repressor-like, C-terminal domain"/>
    <property type="match status" value="1"/>
</dbReference>
<reference evidence="6 7" key="1">
    <citation type="submission" date="2017-12" db="EMBL/GenBank/DDBJ databases">
        <title>Corynebacterium mastitidis 16-1433 Genome.</title>
        <authorList>
            <person name="Gulvik C.A."/>
        </authorList>
    </citation>
    <scope>NUCLEOTIDE SEQUENCE [LARGE SCALE GENOMIC DNA]</scope>
    <source>
        <strain evidence="6 7">16-1433</strain>
    </source>
</reference>
<dbReference type="Gene3D" id="1.10.357.10">
    <property type="entry name" value="Tetracycline Repressor, domain 2"/>
    <property type="match status" value="1"/>
</dbReference>
<feature type="domain" description="HTH tetR-type" evidence="5">
    <location>
        <begin position="4"/>
        <end position="64"/>
    </location>
</feature>
<dbReference type="PANTHER" id="PTHR30055">
    <property type="entry name" value="HTH-TYPE TRANSCRIPTIONAL REGULATOR RUTR"/>
    <property type="match status" value="1"/>
</dbReference>
<dbReference type="PROSITE" id="PS50977">
    <property type="entry name" value="HTH_TETR_2"/>
    <property type="match status" value="1"/>
</dbReference>
<dbReference type="PANTHER" id="PTHR30055:SF234">
    <property type="entry name" value="HTH-TYPE TRANSCRIPTIONAL REGULATOR BETI"/>
    <property type="match status" value="1"/>
</dbReference>
<gene>
    <name evidence="6" type="ORF">CXB45_08540</name>
</gene>
<dbReference type="RefSeq" id="WP_101174054.1">
    <property type="nucleotide sequence ID" value="NZ_JAKRKB010000005.1"/>
</dbReference>
<dbReference type="InterPro" id="IPR036271">
    <property type="entry name" value="Tet_transcr_reg_TetR-rel_C_sf"/>
</dbReference>
<organism evidence="6 7">
    <name type="scientific">Corynebacterium mastitidis</name>
    <dbReference type="NCBI Taxonomy" id="161890"/>
    <lineage>
        <taxon>Bacteria</taxon>
        <taxon>Bacillati</taxon>
        <taxon>Actinomycetota</taxon>
        <taxon>Actinomycetes</taxon>
        <taxon>Mycobacteriales</taxon>
        <taxon>Corynebacteriaceae</taxon>
        <taxon>Corynebacterium</taxon>
    </lineage>
</organism>
<sequence length="194" mass="21227">MANQQRRTQIADAALELFSHRGYNATGMDDIAAAVGMATSSLYNHVGSKRELLTDIVLSTLSGLLEYHLRGTEGLDAPGARLHAAMSLHVRYHAEHARATRVVNNEIAHLDAPSRAQATKLRRRYVRYWQEILAAGVESGEFTVGDVKVAAYALIDMGLGVCLWFDPQARYSAEELGRIYADMALRGVCAEAPA</sequence>
<name>A0A2N0X5Y8_9CORY</name>
<dbReference type="Proteomes" id="UP000233249">
    <property type="component" value="Unassembled WGS sequence"/>
</dbReference>
<dbReference type="PRINTS" id="PR00455">
    <property type="entry name" value="HTHTETR"/>
</dbReference>
<evidence type="ECO:0000313" key="7">
    <source>
        <dbReference type="Proteomes" id="UP000233249"/>
    </source>
</evidence>
<feature type="DNA-binding region" description="H-T-H motif" evidence="4">
    <location>
        <begin position="27"/>
        <end position="46"/>
    </location>
</feature>